<dbReference type="Proteomes" id="UP001596512">
    <property type="component" value="Unassembled WGS sequence"/>
</dbReference>
<sequence>MDRVLGVDACKTGWVGIALGEAVDAYYAETIADLVAKAGSVCLVAVDMPIGLPDIGCREADVRAREEIGGMWLSVFMTPTRAAIDAPDYASANERNRDLDGGGISKQAYSLRTKLLEVDRWVRETPHEVVEVHPEVSFAKLNGQPLVARKKTWAGAAHRRRLLAGAGIVLRDDLGEAGKHAAVDDVLDAAAAAWTARRVARGEAVSYPDRPEVFSDGLPAAIWA</sequence>
<protein>
    <submittedName>
        <fullName evidence="1">DUF429 domain-containing protein</fullName>
    </submittedName>
</protein>
<evidence type="ECO:0000313" key="2">
    <source>
        <dbReference type="Proteomes" id="UP001596512"/>
    </source>
</evidence>
<accession>A0ABW2TW59</accession>
<reference evidence="2" key="1">
    <citation type="journal article" date="2019" name="Int. J. Syst. Evol. Microbiol.">
        <title>The Global Catalogue of Microorganisms (GCM) 10K type strain sequencing project: providing services to taxonomists for standard genome sequencing and annotation.</title>
        <authorList>
            <consortium name="The Broad Institute Genomics Platform"/>
            <consortium name="The Broad Institute Genome Sequencing Center for Infectious Disease"/>
            <person name="Wu L."/>
            <person name="Ma J."/>
        </authorList>
    </citation>
    <scope>NUCLEOTIDE SEQUENCE [LARGE SCALE GENOMIC DNA]</scope>
    <source>
        <strain evidence="2">JCM 17695</strain>
    </source>
</reference>
<dbReference type="InterPro" id="IPR007362">
    <property type="entry name" value="DUF429"/>
</dbReference>
<dbReference type="Pfam" id="PF04250">
    <property type="entry name" value="DUF429"/>
    <property type="match status" value="1"/>
</dbReference>
<evidence type="ECO:0000313" key="1">
    <source>
        <dbReference type="EMBL" id="MFC7617701.1"/>
    </source>
</evidence>
<organism evidence="1 2">
    <name type="scientific">Actinokineospora soli</name>
    <dbReference type="NCBI Taxonomy" id="1048753"/>
    <lineage>
        <taxon>Bacteria</taxon>
        <taxon>Bacillati</taxon>
        <taxon>Actinomycetota</taxon>
        <taxon>Actinomycetes</taxon>
        <taxon>Pseudonocardiales</taxon>
        <taxon>Pseudonocardiaceae</taxon>
        <taxon>Actinokineospora</taxon>
    </lineage>
</organism>
<proteinExistence type="predicted"/>
<name>A0ABW2TW59_9PSEU</name>
<dbReference type="EMBL" id="JBHTEY010000004">
    <property type="protein sequence ID" value="MFC7617701.1"/>
    <property type="molecule type" value="Genomic_DNA"/>
</dbReference>
<comment type="caution">
    <text evidence="1">The sequence shown here is derived from an EMBL/GenBank/DDBJ whole genome shotgun (WGS) entry which is preliminary data.</text>
</comment>
<gene>
    <name evidence="1" type="ORF">ACFQV2_34150</name>
</gene>
<keyword evidence="2" id="KW-1185">Reference proteome</keyword>